<organism evidence="2">
    <name type="scientific">mine drainage metagenome</name>
    <dbReference type="NCBI Taxonomy" id="410659"/>
    <lineage>
        <taxon>unclassified sequences</taxon>
        <taxon>metagenomes</taxon>
        <taxon>ecological metagenomes</taxon>
    </lineage>
</organism>
<dbReference type="EMBL" id="MLJW01001095">
    <property type="protein sequence ID" value="OIQ80195.1"/>
    <property type="molecule type" value="Genomic_DNA"/>
</dbReference>
<reference evidence="2" key="1">
    <citation type="submission" date="2016-10" db="EMBL/GenBank/DDBJ databases">
        <title>Sequence of Gallionella enrichment culture.</title>
        <authorList>
            <person name="Poehlein A."/>
            <person name="Muehling M."/>
            <person name="Daniel R."/>
        </authorList>
    </citation>
    <scope>NUCLEOTIDE SEQUENCE</scope>
</reference>
<sequence length="93" mass="10765">MQTRTHSMLESLTNTVIGYVVAICSQLIVFPLFDIHIPLQDNLLIGLWFTAISLTRAYLVRRWFVRRTEVARLPWRCVTGLGVECCCQRRISP</sequence>
<accession>A0A1J5QRS2</accession>
<dbReference type="AlphaFoldDB" id="A0A1J5QRS2"/>
<keyword evidence="1" id="KW-0472">Membrane</keyword>
<protein>
    <submittedName>
        <fullName evidence="2">Uncharacterized protein</fullName>
    </submittedName>
</protein>
<evidence type="ECO:0000313" key="2">
    <source>
        <dbReference type="EMBL" id="OIQ80195.1"/>
    </source>
</evidence>
<dbReference type="Pfam" id="PF23858">
    <property type="entry name" value="DUF7220"/>
    <property type="match status" value="1"/>
</dbReference>
<name>A0A1J5QRS2_9ZZZZ</name>
<dbReference type="InterPro" id="IPR055644">
    <property type="entry name" value="DUF7220"/>
</dbReference>
<gene>
    <name evidence="2" type="ORF">GALL_380570</name>
</gene>
<evidence type="ECO:0000256" key="1">
    <source>
        <dbReference type="SAM" id="Phobius"/>
    </source>
</evidence>
<keyword evidence="1" id="KW-0812">Transmembrane</keyword>
<feature type="transmembrane region" description="Helical" evidence="1">
    <location>
        <begin position="39"/>
        <end position="59"/>
    </location>
</feature>
<proteinExistence type="predicted"/>
<feature type="transmembrane region" description="Helical" evidence="1">
    <location>
        <begin position="12"/>
        <end position="33"/>
    </location>
</feature>
<comment type="caution">
    <text evidence="2">The sequence shown here is derived from an EMBL/GenBank/DDBJ whole genome shotgun (WGS) entry which is preliminary data.</text>
</comment>
<keyword evidence="1" id="KW-1133">Transmembrane helix</keyword>